<protein>
    <submittedName>
        <fullName evidence="1">Uncharacterized protein</fullName>
    </submittedName>
</protein>
<comment type="caution">
    <text evidence="1">The sequence shown here is derived from an EMBL/GenBank/DDBJ whole genome shotgun (WGS) entry which is preliminary data.</text>
</comment>
<accession>A0A423NGF0</accession>
<gene>
    <name evidence="1" type="ORF">BK672_03340</name>
</gene>
<evidence type="ECO:0000313" key="2">
    <source>
        <dbReference type="Proteomes" id="UP000283650"/>
    </source>
</evidence>
<dbReference type="AlphaFoldDB" id="A0A423NGF0"/>
<dbReference type="Proteomes" id="UP000283650">
    <property type="component" value="Unassembled WGS sequence"/>
</dbReference>
<reference evidence="1 2" key="1">
    <citation type="submission" date="2016-10" db="EMBL/GenBank/DDBJ databases">
        <title>Comparative genome analysis of multiple Pseudomonas spp. focuses on biocontrol and plant growth promoting traits.</title>
        <authorList>
            <person name="Tao X.-Y."/>
            <person name="Taylor C.G."/>
        </authorList>
    </citation>
    <scope>NUCLEOTIDE SEQUENCE [LARGE SCALE GENOMIC DNA]</scope>
    <source>
        <strain evidence="1 2">2F9</strain>
    </source>
</reference>
<evidence type="ECO:0000313" key="1">
    <source>
        <dbReference type="EMBL" id="RON97340.1"/>
    </source>
</evidence>
<dbReference type="RefSeq" id="WP_007913491.1">
    <property type="nucleotide sequence ID" value="NZ_MOBY01000002.1"/>
</dbReference>
<dbReference type="EMBL" id="MOBY01000002">
    <property type="protein sequence ID" value="RON97340.1"/>
    <property type="molecule type" value="Genomic_DNA"/>
</dbReference>
<name>A0A423NGF0_PSEFL</name>
<organism evidence="1 2">
    <name type="scientific">Pseudomonas fluorescens</name>
    <dbReference type="NCBI Taxonomy" id="294"/>
    <lineage>
        <taxon>Bacteria</taxon>
        <taxon>Pseudomonadati</taxon>
        <taxon>Pseudomonadota</taxon>
        <taxon>Gammaproteobacteria</taxon>
        <taxon>Pseudomonadales</taxon>
        <taxon>Pseudomonadaceae</taxon>
        <taxon>Pseudomonas</taxon>
    </lineage>
</organism>
<dbReference type="Gene3D" id="2.60.120.430">
    <property type="entry name" value="Galactose-binding lectin"/>
    <property type="match status" value="1"/>
</dbReference>
<proteinExistence type="predicted"/>
<sequence>MESKIHANKGWQRIGKIPSAGNLYADGTWCFNTRERDARTCDAKGYGVGKGNYYIMNIDKGDKKYPYSGEKAIVGQAIFRVGEHGSPEALGLRGAFSGGEDVWMMINDTFDGLDDNDGSLQLRFVSAGGRTLTPTNSLGDPIGTQYTKDKFTN</sequence>